<dbReference type="RefSeq" id="WP_211021385.1">
    <property type="nucleotide sequence ID" value="NZ_BOSL01000003.1"/>
</dbReference>
<comment type="caution">
    <text evidence="3">The sequence shown here is derived from an EMBL/GenBank/DDBJ whole genome shotgun (WGS) entry which is preliminary data.</text>
</comment>
<feature type="binding site" evidence="2">
    <location>
        <begin position="36"/>
        <end position="39"/>
    </location>
    <ligand>
        <name>substrate</name>
    </ligand>
</feature>
<accession>A0ABQ4MA51</accession>
<comment type="function">
    <text evidence="2">Catalyzes the condensation of isopentenyl diphosphate (IPP) with allylic pyrophosphates generating different type of terpenoids.</text>
</comment>
<dbReference type="InterPro" id="IPR036424">
    <property type="entry name" value="UPP_synth-like_sf"/>
</dbReference>
<feature type="binding site" evidence="2">
    <location>
        <position position="203"/>
    </location>
    <ligand>
        <name>substrate</name>
    </ligand>
</feature>
<evidence type="ECO:0000256" key="2">
    <source>
        <dbReference type="HAMAP-Rule" id="MF_01139"/>
    </source>
</evidence>
<proteinExistence type="inferred from homology"/>
<evidence type="ECO:0000313" key="3">
    <source>
        <dbReference type="EMBL" id="GIP52270.1"/>
    </source>
</evidence>
<dbReference type="Proteomes" id="UP000679992">
    <property type="component" value="Unassembled WGS sequence"/>
</dbReference>
<dbReference type="HAMAP" id="MF_01139">
    <property type="entry name" value="ISPT"/>
    <property type="match status" value="1"/>
</dbReference>
<dbReference type="EC" id="2.5.1.-" evidence="2"/>
<feature type="binding site" evidence="2">
    <location>
        <position position="35"/>
    </location>
    <ligand>
        <name>Mg(2+)</name>
        <dbReference type="ChEBI" id="CHEBI:18420"/>
    </ligand>
</feature>
<feature type="binding site" evidence="2">
    <location>
        <position position="222"/>
    </location>
    <ligand>
        <name>Mg(2+)</name>
        <dbReference type="ChEBI" id="CHEBI:18420"/>
    </ligand>
</feature>
<dbReference type="NCBIfam" id="TIGR00055">
    <property type="entry name" value="uppS"/>
    <property type="match status" value="1"/>
</dbReference>
<feature type="binding site" evidence="2">
    <location>
        <position position="84"/>
    </location>
    <ligand>
        <name>substrate</name>
    </ligand>
</feature>
<reference evidence="3 4" key="1">
    <citation type="submission" date="2021-03" db="EMBL/GenBank/DDBJ databases">
        <title>Antimicrobial resistance genes in bacteria isolated from Japanese honey, and their potential for conferring macrolide and lincosamide resistance in the American foulbrood pathogen Paenibacillus larvae.</title>
        <authorList>
            <person name="Okamoto M."/>
            <person name="Kumagai M."/>
            <person name="Kanamori H."/>
            <person name="Takamatsu D."/>
        </authorList>
    </citation>
    <scope>NUCLEOTIDE SEQUENCE [LARGE SCALE GENOMIC DNA]</scope>
    <source>
        <strain evidence="3 4">J42TS3</strain>
    </source>
</reference>
<dbReference type="InterPro" id="IPR018520">
    <property type="entry name" value="UPP_synth-like_CS"/>
</dbReference>
<dbReference type="PANTHER" id="PTHR10291:SF0">
    <property type="entry name" value="DEHYDRODOLICHYL DIPHOSPHATE SYNTHASE 2"/>
    <property type="match status" value="1"/>
</dbReference>
<feature type="binding site" evidence="2">
    <location>
        <position position="52"/>
    </location>
    <ligand>
        <name>substrate</name>
    </ligand>
</feature>
<sequence length="256" mass="29101">MKNVFGFWRKKGNGSVSVSVPDSDNIPKHVAIIMDGNGRWARKLGLPRIVGHRNGMKAVKRATIAADELGISVLTLYAFSTENWKRPKDEVDFLMSLPQEFLALELEELIQKNVQVRMMGHTEELPEHTISAMEEAIERTKNNTGLILNFALNYGSHREITECVKELARDVKDGKIQPEEITQDMIGSGLLTGGLPDPDLLIRTGGELRLSNFMLWQTAYSELWFTDLYWPEFGREQLFAAVTEYQRRTRRYGGLS</sequence>
<feature type="binding site" evidence="2">
    <location>
        <position position="86"/>
    </location>
    <ligand>
        <name>substrate</name>
    </ligand>
</feature>
<feature type="binding site" evidence="2">
    <location>
        <begin position="209"/>
        <end position="211"/>
    </location>
    <ligand>
        <name>substrate</name>
    </ligand>
</feature>
<protein>
    <recommendedName>
        <fullName evidence="2">Isoprenyl transferase</fullName>
        <ecNumber evidence="2">2.5.1.-</ecNumber>
    </recommendedName>
</protein>
<dbReference type="SUPFAM" id="SSF64005">
    <property type="entry name" value="Undecaprenyl diphosphate synthase"/>
    <property type="match status" value="1"/>
</dbReference>
<comment type="cofactor">
    <cofactor evidence="2">
        <name>Mg(2+)</name>
        <dbReference type="ChEBI" id="CHEBI:18420"/>
    </cofactor>
    <text evidence="2">Binds 2 magnesium ions per subunit.</text>
</comment>
<feature type="binding site" evidence="2">
    <location>
        <position position="40"/>
    </location>
    <ligand>
        <name>substrate</name>
    </ligand>
</feature>
<keyword evidence="2" id="KW-0479">Metal-binding</keyword>
<dbReference type="InterPro" id="IPR001441">
    <property type="entry name" value="UPP_synth-like"/>
</dbReference>
<dbReference type="GO" id="GO:0016740">
    <property type="term" value="F:transferase activity"/>
    <property type="evidence" value="ECO:0007669"/>
    <property type="project" value="UniProtKB-KW"/>
</dbReference>
<comment type="similarity">
    <text evidence="2">Belongs to the UPP synthase family.</text>
</comment>
<feature type="binding site" evidence="2">
    <location>
        <position position="48"/>
    </location>
    <ligand>
        <name>substrate</name>
    </ligand>
</feature>
<dbReference type="PANTHER" id="PTHR10291">
    <property type="entry name" value="DEHYDRODOLICHYL DIPHOSPHATE SYNTHASE FAMILY MEMBER"/>
    <property type="match status" value="1"/>
</dbReference>
<gene>
    <name evidence="3" type="primary">uppS</name>
    <name evidence="3" type="ORF">J42TS3_13050</name>
</gene>
<evidence type="ECO:0000256" key="1">
    <source>
        <dbReference type="ARBA" id="ARBA00022679"/>
    </source>
</evidence>
<feature type="binding site" evidence="2">
    <location>
        <begin position="80"/>
        <end position="82"/>
    </location>
    <ligand>
        <name>substrate</name>
    </ligand>
</feature>
<feature type="active site" description="Proton acceptor" evidence="2">
    <location>
        <position position="83"/>
    </location>
</feature>
<organism evidence="3 4">
    <name type="scientific">Paenibacillus vini</name>
    <dbReference type="NCBI Taxonomy" id="1476024"/>
    <lineage>
        <taxon>Bacteria</taxon>
        <taxon>Bacillati</taxon>
        <taxon>Bacillota</taxon>
        <taxon>Bacilli</taxon>
        <taxon>Bacillales</taxon>
        <taxon>Paenibacillaceae</taxon>
        <taxon>Paenibacillus</taxon>
    </lineage>
</organism>
<dbReference type="CDD" id="cd00475">
    <property type="entry name" value="Cis_IPPS"/>
    <property type="match status" value="1"/>
</dbReference>
<dbReference type="Gene3D" id="3.40.1180.10">
    <property type="entry name" value="Decaprenyl diphosphate synthase-like"/>
    <property type="match status" value="1"/>
</dbReference>
<dbReference type="EMBL" id="BOSL01000003">
    <property type="protein sequence ID" value="GIP52270.1"/>
    <property type="molecule type" value="Genomic_DNA"/>
</dbReference>
<keyword evidence="2" id="KW-0460">Magnesium</keyword>
<dbReference type="NCBIfam" id="NF011405">
    <property type="entry name" value="PRK14830.1"/>
    <property type="match status" value="1"/>
</dbReference>
<comment type="subunit">
    <text evidence="2">Homodimer.</text>
</comment>
<dbReference type="PROSITE" id="PS01066">
    <property type="entry name" value="UPP_SYNTHASE"/>
    <property type="match status" value="1"/>
</dbReference>
<dbReference type="Pfam" id="PF01255">
    <property type="entry name" value="Prenyltransf"/>
    <property type="match status" value="1"/>
</dbReference>
<feature type="active site" evidence="2">
    <location>
        <position position="35"/>
    </location>
</feature>
<evidence type="ECO:0000313" key="4">
    <source>
        <dbReference type="Proteomes" id="UP000679992"/>
    </source>
</evidence>
<keyword evidence="4" id="KW-1185">Reference proteome</keyword>
<name>A0ABQ4MA51_9BACL</name>
<keyword evidence="1 2" id="KW-0808">Transferase</keyword>